<dbReference type="PANTHER" id="PTHR10110:SF86">
    <property type="entry name" value="SODIUM_HYDROGEN EXCHANGER 7"/>
    <property type="match status" value="1"/>
</dbReference>
<keyword evidence="5 10" id="KW-1133">Transmembrane helix</keyword>
<name>A0A0A2MHZ7_9FLAO</name>
<feature type="transmembrane region" description="Helical" evidence="10">
    <location>
        <begin position="183"/>
        <end position="204"/>
    </location>
</feature>
<comment type="subcellular location">
    <subcellularLocation>
        <location evidence="1 10">Cell membrane</location>
        <topology evidence="1 10">Multi-pass membrane protein</topology>
    </subcellularLocation>
</comment>
<feature type="transmembrane region" description="Helical" evidence="10">
    <location>
        <begin position="304"/>
        <end position="325"/>
    </location>
</feature>
<sequence length="536" mass="59445">MQNSLLIILALLFVVMMLVLLAQRLKIAYPIFLVVAGLGISFIPGIPHIGLNPEIIFLIFLPPLLYEAAWYTSWKDFWHWKRPIALYAFGLVFATSIIVAYASVALIPGFTLALGFLLGGIVSPPDAVAASTVLKGVKVPRRVIAILEGESLVNDASSLIVFRFALAAVITGAFSLQVAVGNFFLAAGMGLVTGVAIGHVMYVVHRFLPTTAAMDTALTLMAPYIIYLTAEHFDFSGVIAVVSGGLFISYRSHEIFTTGETRLNMMSVWRTLVFIMNAIVFILIGLELPTIINGLGEHSINEALGYGLIISAVTIAVRFAWVFASTHLARLNKKIRINEPNPGWKFPLVVGWAGMRGVVSLATALSVPVLMVNNEHFPFRSLIIFITFVVIFITLVIQGLTLPLLIKLIDIKDIDGELPPEQQQASLKLELDDVALKILDEKYSSETQSNELLGIFKDHLLNDVNATQQRLECLEFGDTKKHEIDLYNKVLNEIYTQQRKELSKLRRNKSYSDEEIRRMDMQIDLEELKISGGHIH</sequence>
<dbReference type="PANTHER" id="PTHR10110">
    <property type="entry name" value="SODIUM/HYDROGEN EXCHANGER"/>
    <property type="match status" value="1"/>
</dbReference>
<keyword evidence="6 10" id="KW-0915">Sodium</keyword>
<keyword evidence="2 10" id="KW-0813">Transport</keyword>
<keyword evidence="9 10" id="KW-0739">Sodium transport</keyword>
<gene>
    <name evidence="12" type="ORF">Q765_02405</name>
</gene>
<dbReference type="RefSeq" id="WP_026299922.1">
    <property type="nucleotide sequence ID" value="NZ_JRLX01000002.1"/>
</dbReference>
<proteinExistence type="inferred from homology"/>
<keyword evidence="8 10" id="KW-0472">Membrane</keyword>
<feature type="transmembrane region" description="Helical" evidence="10">
    <location>
        <begin position="156"/>
        <end position="176"/>
    </location>
</feature>
<dbReference type="EMBL" id="JRLX01000002">
    <property type="protein sequence ID" value="KGO87945.1"/>
    <property type="molecule type" value="Genomic_DNA"/>
</dbReference>
<keyword evidence="13" id="KW-1185">Reference proteome</keyword>
<dbReference type="Gene3D" id="6.10.140.1330">
    <property type="match status" value="1"/>
</dbReference>
<dbReference type="OrthoDB" id="9809206at2"/>
<dbReference type="STRING" id="1121895.GCA_000378485_01286"/>
<dbReference type="Proteomes" id="UP000030152">
    <property type="component" value="Unassembled WGS sequence"/>
</dbReference>
<evidence type="ECO:0000259" key="11">
    <source>
        <dbReference type="Pfam" id="PF00999"/>
    </source>
</evidence>
<dbReference type="GO" id="GO:0005886">
    <property type="term" value="C:plasma membrane"/>
    <property type="evidence" value="ECO:0007669"/>
    <property type="project" value="UniProtKB-SubCell"/>
</dbReference>
<dbReference type="InterPro" id="IPR018422">
    <property type="entry name" value="Cation/H_exchanger_CPA1"/>
</dbReference>
<feature type="transmembrane region" description="Helical" evidence="10">
    <location>
        <begin position="271"/>
        <end position="292"/>
    </location>
</feature>
<dbReference type="AlphaFoldDB" id="A0A0A2MHZ7"/>
<feature type="transmembrane region" description="Helical" evidence="10">
    <location>
        <begin position="224"/>
        <end position="250"/>
    </location>
</feature>
<comment type="caution">
    <text evidence="12">The sequence shown here is derived from an EMBL/GenBank/DDBJ whole genome shotgun (WGS) entry which is preliminary data.</text>
</comment>
<keyword evidence="7 10" id="KW-0406">Ion transport</keyword>
<dbReference type="GO" id="GO:0015386">
    <property type="term" value="F:potassium:proton antiporter activity"/>
    <property type="evidence" value="ECO:0007669"/>
    <property type="project" value="TreeGrafter"/>
</dbReference>
<evidence type="ECO:0000256" key="9">
    <source>
        <dbReference type="ARBA" id="ARBA00023201"/>
    </source>
</evidence>
<evidence type="ECO:0000313" key="12">
    <source>
        <dbReference type="EMBL" id="KGO87945.1"/>
    </source>
</evidence>
<dbReference type="GO" id="GO:0051453">
    <property type="term" value="P:regulation of intracellular pH"/>
    <property type="evidence" value="ECO:0007669"/>
    <property type="project" value="TreeGrafter"/>
</dbReference>
<evidence type="ECO:0000256" key="8">
    <source>
        <dbReference type="ARBA" id="ARBA00023136"/>
    </source>
</evidence>
<keyword evidence="4 10" id="KW-0812">Transmembrane</keyword>
<comment type="function">
    <text evidence="10">Na(+)/H(+) antiporter that extrudes sodium in exchange for external protons.</text>
</comment>
<dbReference type="NCBIfam" id="TIGR00831">
    <property type="entry name" value="a_cpa1"/>
    <property type="match status" value="1"/>
</dbReference>
<evidence type="ECO:0000256" key="1">
    <source>
        <dbReference type="ARBA" id="ARBA00004651"/>
    </source>
</evidence>
<dbReference type="eggNOG" id="COG0025">
    <property type="taxonomic scope" value="Bacteria"/>
</dbReference>
<dbReference type="InterPro" id="IPR006153">
    <property type="entry name" value="Cation/H_exchanger_TM"/>
</dbReference>
<evidence type="ECO:0000256" key="2">
    <source>
        <dbReference type="ARBA" id="ARBA00022448"/>
    </source>
</evidence>
<feature type="transmembrane region" description="Helical" evidence="10">
    <location>
        <begin position="84"/>
        <end position="107"/>
    </location>
</feature>
<evidence type="ECO:0000256" key="5">
    <source>
        <dbReference type="ARBA" id="ARBA00022989"/>
    </source>
</evidence>
<dbReference type="GO" id="GO:0098719">
    <property type="term" value="P:sodium ion import across plasma membrane"/>
    <property type="evidence" value="ECO:0007669"/>
    <property type="project" value="TreeGrafter"/>
</dbReference>
<feature type="transmembrane region" description="Helical" evidence="10">
    <location>
        <begin position="29"/>
        <end position="49"/>
    </location>
</feature>
<feature type="transmembrane region" description="Helical" evidence="10">
    <location>
        <begin position="346"/>
        <end position="370"/>
    </location>
</feature>
<dbReference type="GO" id="GO:0015385">
    <property type="term" value="F:sodium:proton antiporter activity"/>
    <property type="evidence" value="ECO:0007669"/>
    <property type="project" value="InterPro"/>
</dbReference>
<keyword evidence="10" id="KW-0050">Antiport</keyword>
<evidence type="ECO:0000256" key="7">
    <source>
        <dbReference type="ARBA" id="ARBA00023065"/>
    </source>
</evidence>
<dbReference type="Pfam" id="PF00999">
    <property type="entry name" value="Na_H_Exchanger"/>
    <property type="match status" value="1"/>
</dbReference>
<organism evidence="12 13">
    <name type="scientific">Flavobacterium rivuli WB 3.3-2 = DSM 21788</name>
    <dbReference type="NCBI Taxonomy" id="1121895"/>
    <lineage>
        <taxon>Bacteria</taxon>
        <taxon>Pseudomonadati</taxon>
        <taxon>Bacteroidota</taxon>
        <taxon>Flavobacteriia</taxon>
        <taxon>Flavobacteriales</taxon>
        <taxon>Flavobacteriaceae</taxon>
        <taxon>Flavobacterium</taxon>
    </lineage>
</organism>
<protein>
    <submittedName>
        <fullName evidence="12">Sodium:hydrogen antiporter</fullName>
    </submittedName>
</protein>
<evidence type="ECO:0000256" key="4">
    <source>
        <dbReference type="ARBA" id="ARBA00022692"/>
    </source>
</evidence>
<feature type="transmembrane region" description="Helical" evidence="10">
    <location>
        <begin position="55"/>
        <end position="72"/>
    </location>
</feature>
<evidence type="ECO:0000256" key="3">
    <source>
        <dbReference type="ARBA" id="ARBA00022475"/>
    </source>
</evidence>
<keyword evidence="3 10" id="KW-1003">Cell membrane</keyword>
<feature type="domain" description="Cation/H+ exchanger transmembrane" evidence="11">
    <location>
        <begin position="14"/>
        <end position="406"/>
    </location>
</feature>
<evidence type="ECO:0000313" key="13">
    <source>
        <dbReference type="Proteomes" id="UP000030152"/>
    </source>
</evidence>
<dbReference type="InterPro" id="IPR004705">
    <property type="entry name" value="Cation/H_exchanger_CPA1_bac"/>
</dbReference>
<reference evidence="12 13" key="1">
    <citation type="submission" date="2013-09" db="EMBL/GenBank/DDBJ databases">
        <authorList>
            <person name="Zeng Z."/>
            <person name="Chen C."/>
        </authorList>
    </citation>
    <scope>NUCLEOTIDE SEQUENCE [LARGE SCALE GENOMIC DNA]</scope>
    <source>
        <strain evidence="12 13">WB 3.3-2</strain>
    </source>
</reference>
<evidence type="ECO:0000256" key="6">
    <source>
        <dbReference type="ARBA" id="ARBA00023053"/>
    </source>
</evidence>
<feature type="transmembrane region" description="Helical" evidence="10">
    <location>
        <begin position="382"/>
        <end position="406"/>
    </location>
</feature>
<feature type="transmembrane region" description="Helical" evidence="10">
    <location>
        <begin position="6"/>
        <end position="22"/>
    </location>
</feature>
<comment type="similarity">
    <text evidence="10">Belongs to the monovalent cation:proton antiporter 1 (CPA1) transporter (TC 2.A.36) family.</text>
</comment>
<evidence type="ECO:0000256" key="10">
    <source>
        <dbReference type="RuleBase" id="RU366002"/>
    </source>
</evidence>
<accession>A0A0A2MHZ7</accession>